<keyword evidence="2" id="KW-1185">Reference proteome</keyword>
<evidence type="ECO:0000313" key="2">
    <source>
        <dbReference type="Proteomes" id="UP001320544"/>
    </source>
</evidence>
<reference evidence="1 2" key="1">
    <citation type="submission" date="2022-01" db="EMBL/GenBank/DDBJ databases">
        <title>Novel bile acid biosynthetic pathways are enriched in the microbiome of centenarians.</title>
        <authorList>
            <person name="Sato Y."/>
            <person name="Atarashi K."/>
            <person name="Plichta R.D."/>
            <person name="Arai Y."/>
            <person name="Sasajima S."/>
            <person name="Kearney M.S."/>
            <person name="Suda W."/>
            <person name="Takeshita K."/>
            <person name="Sasaki T."/>
            <person name="Okamoto S."/>
            <person name="Skelly N.A."/>
            <person name="Okamura Y."/>
            <person name="Vlamakis H."/>
            <person name="Li Y."/>
            <person name="Tanoue T."/>
            <person name="Takei H."/>
            <person name="Nittono H."/>
            <person name="Narushima S."/>
            <person name="Irie J."/>
            <person name="Itoh H."/>
            <person name="Moriya K."/>
            <person name="Sugiura Y."/>
            <person name="Suematsu M."/>
            <person name="Moritoki N."/>
            <person name="Shibata S."/>
            <person name="Littman R.D."/>
            <person name="Fischbach A.M."/>
            <person name="Uwamino Y."/>
            <person name="Inoue T."/>
            <person name="Honda A."/>
            <person name="Hattori M."/>
            <person name="Murai T."/>
            <person name="Xavier J.R."/>
            <person name="Hirose N."/>
            <person name="Honda K."/>
        </authorList>
    </citation>
    <scope>NUCLEOTIDE SEQUENCE [LARGE SCALE GENOMIC DNA]</scope>
    <source>
        <strain evidence="1 2">CE91-St30</strain>
    </source>
</reference>
<gene>
    <name evidence="1" type="ORF">CE91St30_22200</name>
</gene>
<proteinExistence type="predicted"/>
<accession>A0ABN6MFW8</accession>
<dbReference type="EMBL" id="AP025564">
    <property type="protein sequence ID" value="BDE96887.1"/>
    <property type="molecule type" value="Genomic_DNA"/>
</dbReference>
<name>A0ABN6MFW8_9ACTN</name>
<protein>
    <recommendedName>
        <fullName evidence="3">Replication restart DNA helicase PriA</fullName>
    </recommendedName>
</protein>
<evidence type="ECO:0008006" key="3">
    <source>
        <dbReference type="Google" id="ProtNLM"/>
    </source>
</evidence>
<organism evidence="1 2">
    <name type="scientific">Raoultibacter timonensis</name>
    <dbReference type="NCBI Taxonomy" id="1907662"/>
    <lineage>
        <taxon>Bacteria</taxon>
        <taxon>Bacillati</taxon>
        <taxon>Actinomycetota</taxon>
        <taxon>Coriobacteriia</taxon>
        <taxon>Eggerthellales</taxon>
        <taxon>Eggerthellaceae</taxon>
        <taxon>Raoultibacter</taxon>
    </lineage>
</organism>
<dbReference type="Proteomes" id="UP001320544">
    <property type="component" value="Chromosome"/>
</dbReference>
<sequence length="65" mass="6897">MCCPCNHCGKCADRQGRCVVCHEKLAYLFAPRCDVCGAAQPPAPGRPVKVAIEKGSASCMRSADE</sequence>
<evidence type="ECO:0000313" key="1">
    <source>
        <dbReference type="EMBL" id="BDE96887.1"/>
    </source>
</evidence>